<evidence type="ECO:0000256" key="3">
    <source>
        <dbReference type="SAM" id="Phobius"/>
    </source>
</evidence>
<evidence type="ECO:0000313" key="5">
    <source>
        <dbReference type="Proteomes" id="UP001311915"/>
    </source>
</evidence>
<keyword evidence="3" id="KW-0812">Transmembrane</keyword>
<evidence type="ECO:0000256" key="1">
    <source>
        <dbReference type="SAM" id="Coils"/>
    </source>
</evidence>
<dbReference type="PANTHER" id="PTHR43061">
    <property type="entry name" value="GTP DIPHOSPHOKINASE RSH1, CHLOROPLASTIC-RELATED"/>
    <property type="match status" value="1"/>
</dbReference>
<evidence type="ECO:0000313" key="4">
    <source>
        <dbReference type="EMBL" id="KAK4708571.1"/>
    </source>
</evidence>
<keyword evidence="3" id="KW-0472">Membrane</keyword>
<feature type="coiled-coil region" evidence="1">
    <location>
        <begin position="187"/>
        <end position="214"/>
    </location>
</feature>
<proteinExistence type="predicted"/>
<dbReference type="PANTHER" id="PTHR43061:SF1">
    <property type="entry name" value="GTP DIPHOSPHOKINASE RSH1, CHLOROPLASTIC-RELATED"/>
    <property type="match status" value="1"/>
</dbReference>
<name>A0AAV9K5H3_9SOLN</name>
<feature type="compositionally biased region" description="Basic and acidic residues" evidence="2">
    <location>
        <begin position="147"/>
        <end position="163"/>
    </location>
</feature>
<sequence>MMVKSIVVESPLLFTQLQLHRSLDSLSEDTDVVTFERIEKEFGATVRRIVEGETKVSKLGKIKCKDESHVQDVKADDLRQMFLSMTEEVRVIIVKLADRLHNMHTLSHMPPHKQSGIATETLQVFAPLAKLLGIYQIKRLGKKNIDEENRGRPIPRTCDREDGNSINMQGTLQKDKQQLPPRAVTVIRDLKGKLDAMKVERNKLKRIVDGMEKAEKGNLEILFEEMKFISAQEAGKVMLLEKKIKKLKTIIFISCTLFAVFVIRIMK</sequence>
<dbReference type="EMBL" id="JAWPEI010000012">
    <property type="protein sequence ID" value="KAK4708571.1"/>
    <property type="molecule type" value="Genomic_DNA"/>
</dbReference>
<evidence type="ECO:0000256" key="2">
    <source>
        <dbReference type="SAM" id="MobiDB-lite"/>
    </source>
</evidence>
<feature type="region of interest" description="Disordered" evidence="2">
    <location>
        <begin position="147"/>
        <end position="174"/>
    </location>
</feature>
<dbReference type="AlphaFoldDB" id="A0AAV9K5H3"/>
<feature type="transmembrane region" description="Helical" evidence="3">
    <location>
        <begin position="247"/>
        <end position="266"/>
    </location>
</feature>
<dbReference type="Proteomes" id="UP001311915">
    <property type="component" value="Unassembled WGS sequence"/>
</dbReference>
<dbReference type="Gene3D" id="1.10.3210.10">
    <property type="entry name" value="Hypothetical protein af1432"/>
    <property type="match status" value="1"/>
</dbReference>
<keyword evidence="1" id="KW-0175">Coiled coil</keyword>
<dbReference type="Pfam" id="PF13328">
    <property type="entry name" value="HD_4"/>
    <property type="match status" value="1"/>
</dbReference>
<reference evidence="4 5" key="1">
    <citation type="submission" date="2023-10" db="EMBL/GenBank/DDBJ databases">
        <title>Genome-Wide Identification Analysis in wild type Solanum Pinnatisectum Reveals Some Genes Defensing Phytophthora Infestans.</title>
        <authorList>
            <person name="Sun C."/>
        </authorList>
    </citation>
    <scope>NUCLEOTIDE SEQUENCE [LARGE SCALE GENOMIC DNA]</scope>
    <source>
        <strain evidence="4">LQN</strain>
        <tissue evidence="4">Leaf</tissue>
    </source>
</reference>
<dbReference type="SUPFAM" id="SSF109604">
    <property type="entry name" value="HD-domain/PDEase-like"/>
    <property type="match status" value="1"/>
</dbReference>
<accession>A0AAV9K5H3</accession>
<keyword evidence="3" id="KW-1133">Transmembrane helix</keyword>
<gene>
    <name evidence="4" type="ORF">R3W88_029496</name>
</gene>
<organism evidence="4 5">
    <name type="scientific">Solanum pinnatisectum</name>
    <name type="common">tansyleaf nightshade</name>
    <dbReference type="NCBI Taxonomy" id="50273"/>
    <lineage>
        <taxon>Eukaryota</taxon>
        <taxon>Viridiplantae</taxon>
        <taxon>Streptophyta</taxon>
        <taxon>Embryophyta</taxon>
        <taxon>Tracheophyta</taxon>
        <taxon>Spermatophyta</taxon>
        <taxon>Magnoliopsida</taxon>
        <taxon>eudicotyledons</taxon>
        <taxon>Gunneridae</taxon>
        <taxon>Pentapetalae</taxon>
        <taxon>asterids</taxon>
        <taxon>lamiids</taxon>
        <taxon>Solanales</taxon>
        <taxon>Solanaceae</taxon>
        <taxon>Solanoideae</taxon>
        <taxon>Solaneae</taxon>
        <taxon>Solanum</taxon>
    </lineage>
</organism>
<comment type="caution">
    <text evidence="4">The sequence shown here is derived from an EMBL/GenBank/DDBJ whole genome shotgun (WGS) entry which is preliminary data.</text>
</comment>
<protein>
    <submittedName>
        <fullName evidence="4">Uncharacterized protein</fullName>
    </submittedName>
</protein>
<keyword evidence="5" id="KW-1185">Reference proteome</keyword>